<feature type="region of interest" description="Disordered" evidence="1">
    <location>
        <begin position="151"/>
        <end position="187"/>
    </location>
</feature>
<comment type="caution">
    <text evidence="2">The sequence shown here is derived from an EMBL/GenBank/DDBJ whole genome shotgun (WGS) entry which is preliminary data.</text>
</comment>
<feature type="compositionally biased region" description="Basic and acidic residues" evidence="1">
    <location>
        <begin position="200"/>
        <end position="209"/>
    </location>
</feature>
<sequence length="234" mass="25823">MSKKLVLLILVFFISVVPATLGFGAETARQTLLRDGFILRGVDGKLVPDTLLGKSEAVGDGGAQIQPDPNLDWCRSGWFFEFGSDVNDYRARVSAGTKLELLPSSALEKMIADVADVNERSAAAYRLWGWTTKYKGRNFIFPSHFLPLGKIDRPKSQTAQKPEEKERSPSAKESKRQPAVSEPNDVLAIPREIMEKLKAGRIVSPERLRRTPKAKKGVGDSAARTELEQDSILA</sequence>
<protein>
    <submittedName>
        <fullName evidence="2">Uncharacterized protein</fullName>
    </submittedName>
</protein>
<proteinExistence type="predicted"/>
<name>X1BM93_9ZZZZ</name>
<evidence type="ECO:0000256" key="1">
    <source>
        <dbReference type="SAM" id="MobiDB-lite"/>
    </source>
</evidence>
<organism evidence="2">
    <name type="scientific">marine sediment metagenome</name>
    <dbReference type="NCBI Taxonomy" id="412755"/>
    <lineage>
        <taxon>unclassified sequences</taxon>
        <taxon>metagenomes</taxon>
        <taxon>ecological metagenomes</taxon>
    </lineage>
</organism>
<accession>X1BM93</accession>
<gene>
    <name evidence="2" type="ORF">S01H4_43090</name>
</gene>
<feature type="non-terminal residue" evidence="2">
    <location>
        <position position="234"/>
    </location>
</feature>
<dbReference type="AlphaFoldDB" id="X1BM93"/>
<reference evidence="2" key="1">
    <citation type="journal article" date="2014" name="Front. Microbiol.">
        <title>High frequency of phylogenetically diverse reductive dehalogenase-homologous genes in deep subseafloor sedimentary metagenomes.</title>
        <authorList>
            <person name="Kawai M."/>
            <person name="Futagami T."/>
            <person name="Toyoda A."/>
            <person name="Takaki Y."/>
            <person name="Nishi S."/>
            <person name="Hori S."/>
            <person name="Arai W."/>
            <person name="Tsubouchi T."/>
            <person name="Morono Y."/>
            <person name="Uchiyama I."/>
            <person name="Ito T."/>
            <person name="Fujiyama A."/>
            <person name="Inagaki F."/>
            <person name="Takami H."/>
        </authorList>
    </citation>
    <scope>NUCLEOTIDE SEQUENCE</scope>
    <source>
        <strain evidence="2">Expedition CK06-06</strain>
    </source>
</reference>
<evidence type="ECO:0000313" key="2">
    <source>
        <dbReference type="EMBL" id="GAG96105.1"/>
    </source>
</evidence>
<feature type="compositionally biased region" description="Basic and acidic residues" evidence="1">
    <location>
        <begin position="151"/>
        <end position="176"/>
    </location>
</feature>
<feature type="region of interest" description="Disordered" evidence="1">
    <location>
        <begin position="200"/>
        <end position="234"/>
    </location>
</feature>
<dbReference type="EMBL" id="BART01023734">
    <property type="protein sequence ID" value="GAG96105.1"/>
    <property type="molecule type" value="Genomic_DNA"/>
</dbReference>